<dbReference type="PANTHER" id="PTHR45733:SF8">
    <property type="entry name" value="FORMIN-J"/>
    <property type="match status" value="1"/>
</dbReference>
<dbReference type="InterPro" id="IPR051144">
    <property type="entry name" value="Formin_homology_domain"/>
</dbReference>
<feature type="compositionally biased region" description="Polar residues" evidence="1">
    <location>
        <begin position="836"/>
        <end position="845"/>
    </location>
</feature>
<reference evidence="2" key="2">
    <citation type="submission" date="2025-09" db="UniProtKB">
        <authorList>
            <consortium name="Ensembl"/>
        </authorList>
    </citation>
    <scope>IDENTIFICATION</scope>
</reference>
<protein>
    <submittedName>
        <fullName evidence="2">Formin 1</fullName>
    </submittedName>
</protein>
<reference evidence="2" key="1">
    <citation type="submission" date="2025-08" db="UniProtKB">
        <authorList>
            <consortium name="Ensembl"/>
        </authorList>
    </citation>
    <scope>IDENTIFICATION</scope>
</reference>
<evidence type="ECO:0000256" key="1">
    <source>
        <dbReference type="SAM" id="MobiDB-lite"/>
    </source>
</evidence>
<feature type="region of interest" description="Disordered" evidence="1">
    <location>
        <begin position="745"/>
        <end position="855"/>
    </location>
</feature>
<name>A0A8C9L8L3_PAVCR</name>
<accession>A0A8C9L8L3</accession>
<proteinExistence type="predicted"/>
<sequence>MEGTHTILQLHKPIMELCYISFYLPEGEVRGFTYRGCVTLDRTSKRFCNCYKVQERLEMREQPYENFRDIIFKQTTTKDILTELYRLTAEKEKLLSCLLRSHHILGLNMGHQEEKKQAVSGVTKLKCDDSSFAYHREFFLDSAKRDKLNSKKMRKYRRKESSEFRHWKGRNKVHEQHPSLLRGRGMQMSNEKMLPTRLSTRSFPSSLSASSCVTAKAKDYLSPDVGIQPARGIKEGCFLESNKAMELDADLACSVSKDNSDKIAVELLDNAECIPEIINVHQSITLVKSSQDNLSNNLEKLSKSAVAKILKDDKCTDQVCKEKPGFRIAAEVQDSDSCDKAAKTHVESLSDFHKEMVSPILTAVHNEFISRNNGYSADETAGYSRKSVLQEEEQDSSVLKYKAERVHITDESCNLVGAVNKALLKVIQSDSLDEAAEWKRLKQITRVDRNLPGSIYEKKTTVSRGNNKHLFLNLPVNEDPDVSWTSNKLEEKKLHSPSLVAVSNVFSNSYLLSNTHKQMSPIPSPLSSRLPSPQLHHRILPLPAQDSEDEPMFGDYCSGRHSAINLSFNDLEPPFYLKFSEPGELGFTIRQPCLHRNATAGHFEKRTLQERLTTQTQQNFCLPPSYQYLIVHKIEFLTICCESQFELRVFHIRGEHAVSTAQLEETIAHLKNEFDNKLNRRNEEARDIGVSTEDDNPPKTYRNVCIQTDRETFIKPSEEENRAVKNNQIVPKKLNICSLTHSISTQGENKDSYDVPSSESLVPPPPPLPTGPTSVTPHFASGPPLPPQLSEGCRDFQAPSPPAPPPLPGLGPPVPPPLPGSGLPPPPPPPGPGFFFNSTLSSSQGPRKPAIEPSRPMKPLYWTRIQLQGSRKTAIPTLWESLEEPDILDTTEFEYLFSKDTTQEKRKPLSETYEKKTKAKKVFNFSFMFSTILCVDDSVVDLETLEALYENVSKLCLFLYELSQIPNFTERAQCIIFQSVFSEGITSVHRKVDIITRVSKDNRINLVDYVVIYYLRHCDKVEDSFAMKAFKVLISTTNGSQLVFIASEKQMKLVCRESSEEHLQPFKEKLEEFFQKGKHISKIWCHLVISTRQCKCMLLLLKTAVLLSPVFLQRCMYQHCSVSGAVQVNR</sequence>
<organism evidence="2 3">
    <name type="scientific">Pavo cristatus</name>
    <name type="common">Indian peafowl</name>
    <name type="synonym">Blue peafowl</name>
    <dbReference type="NCBI Taxonomy" id="9049"/>
    <lineage>
        <taxon>Eukaryota</taxon>
        <taxon>Metazoa</taxon>
        <taxon>Chordata</taxon>
        <taxon>Craniata</taxon>
        <taxon>Vertebrata</taxon>
        <taxon>Euteleostomi</taxon>
        <taxon>Archelosauria</taxon>
        <taxon>Archosauria</taxon>
        <taxon>Dinosauria</taxon>
        <taxon>Saurischia</taxon>
        <taxon>Theropoda</taxon>
        <taxon>Coelurosauria</taxon>
        <taxon>Aves</taxon>
        <taxon>Neognathae</taxon>
        <taxon>Galloanserae</taxon>
        <taxon>Galliformes</taxon>
        <taxon>Phasianidae</taxon>
        <taxon>Phasianinae</taxon>
        <taxon>Pavo</taxon>
    </lineage>
</organism>
<dbReference type="Ensembl" id="ENSPSTT00000010544.1">
    <property type="protein sequence ID" value="ENSPSTP00000010042.1"/>
    <property type="gene ID" value="ENSPSTG00000007089.1"/>
</dbReference>
<dbReference type="Proteomes" id="UP000694428">
    <property type="component" value="Unplaced"/>
</dbReference>
<keyword evidence="3" id="KW-1185">Reference proteome</keyword>
<dbReference type="AlphaFoldDB" id="A0A8C9L8L3"/>
<feature type="compositionally biased region" description="Pro residues" evidence="1">
    <location>
        <begin position="799"/>
        <end position="832"/>
    </location>
</feature>
<dbReference type="SUPFAM" id="SSF101447">
    <property type="entry name" value="Formin homology 2 domain (FH2 domain)"/>
    <property type="match status" value="1"/>
</dbReference>
<dbReference type="InterPro" id="IPR042201">
    <property type="entry name" value="FH2_Formin_sf"/>
</dbReference>
<evidence type="ECO:0000313" key="3">
    <source>
        <dbReference type="Proteomes" id="UP000694428"/>
    </source>
</evidence>
<dbReference type="Gene3D" id="1.20.58.2220">
    <property type="entry name" value="Formin, FH2 domain"/>
    <property type="match status" value="1"/>
</dbReference>
<evidence type="ECO:0000313" key="2">
    <source>
        <dbReference type="Ensembl" id="ENSPSTP00000010042.1"/>
    </source>
</evidence>
<dbReference type="PANTHER" id="PTHR45733">
    <property type="entry name" value="FORMIN-J"/>
    <property type="match status" value="1"/>
</dbReference>